<dbReference type="EMBL" id="JAKWFO010000001">
    <property type="protein sequence ID" value="KAI9639467.1"/>
    <property type="molecule type" value="Genomic_DNA"/>
</dbReference>
<evidence type="ECO:0000313" key="2">
    <source>
        <dbReference type="Proteomes" id="UP001164286"/>
    </source>
</evidence>
<organism evidence="1 2">
    <name type="scientific">Dioszegia hungarica</name>
    <dbReference type="NCBI Taxonomy" id="4972"/>
    <lineage>
        <taxon>Eukaryota</taxon>
        <taxon>Fungi</taxon>
        <taxon>Dikarya</taxon>
        <taxon>Basidiomycota</taxon>
        <taxon>Agaricomycotina</taxon>
        <taxon>Tremellomycetes</taxon>
        <taxon>Tremellales</taxon>
        <taxon>Bulleribasidiaceae</taxon>
        <taxon>Dioszegia</taxon>
    </lineage>
</organism>
<proteinExistence type="predicted"/>
<name>A0AA38HE11_9TREE</name>
<evidence type="ECO:0000313" key="1">
    <source>
        <dbReference type="EMBL" id="KAI9639467.1"/>
    </source>
</evidence>
<protein>
    <submittedName>
        <fullName evidence="1">Uncharacterized protein</fullName>
    </submittedName>
</protein>
<reference evidence="1" key="1">
    <citation type="journal article" date="2022" name="G3 (Bethesda)">
        <title>High quality genome of the basidiomycete yeast Dioszegia hungarica PDD-24b-2 isolated from cloud water.</title>
        <authorList>
            <person name="Jarrige D."/>
            <person name="Haridas S."/>
            <person name="Bleykasten-Grosshans C."/>
            <person name="Joly M."/>
            <person name="Nadalig T."/>
            <person name="Sancelme M."/>
            <person name="Vuilleumier S."/>
            <person name="Grigoriev I.V."/>
            <person name="Amato P."/>
            <person name="Bringel F."/>
        </authorList>
    </citation>
    <scope>NUCLEOTIDE SEQUENCE</scope>
    <source>
        <strain evidence="1">PDD-24b-2</strain>
    </source>
</reference>
<keyword evidence="2" id="KW-1185">Reference proteome</keyword>
<accession>A0AA38HE11</accession>
<dbReference type="AlphaFoldDB" id="A0AA38HE11"/>
<dbReference type="Proteomes" id="UP001164286">
    <property type="component" value="Unassembled WGS sequence"/>
</dbReference>
<dbReference type="GeneID" id="77727047"/>
<dbReference type="RefSeq" id="XP_052949244.1">
    <property type="nucleotide sequence ID" value="XM_053087842.1"/>
</dbReference>
<sequence>MLDDERNDAILSALHHHPRYVPTHAMSQPTLCPTTHQMPEYAPLILFIEVFCDALVELVCGGASLGLGGRIFGRLYVGARETCEGGVGSQHGDDEGATCRSVGGDGNLARRYGGGGCLGEVEDSSALGRRGRAHVDRTEARRSAVRKLEDRASRSLSPTRLAGMRNVELAEIQLDISAVSGPWVAWPLLACLFSSLSSLSAAMSLHDKPLCPPLSPETWEEVLTYLSGPPITHSPDWIKTDCAARQSSLYACLRVSKTMHDIAGPLLYKTPAVRSLPAFLSGVFNPGVGGVYSKLQLLNRTERLFLDFSHGAGDRLSVSPEEVAGHLAEKEDVIDTPDLRDVILRIREAEGILRAWETILPDRVNEVFPKLRTFSTGGMTGLQRGVSWPKADYSVKWGSLLGDCQEAVLRFAQECLSLQRVCQTPGLLSWDDDTLFFPCRQGPPGVEYSISTHSSIQSPELRPCCIGRRTSWIVHTYDDWLDGSQDDEASSDTRQHVRNLLDMRRQHASDPKYTAQLPSDSPAWTITGGLYLGIPEAEADPEREAQKIKWGESAKYEQGLIDEILAAGKEGLPEGMEVQDRWEMKTLLDASSTVSQHGGGRCAAPA</sequence>
<gene>
    <name evidence="1" type="ORF">MKK02DRAFT_29524</name>
</gene>
<comment type="caution">
    <text evidence="1">The sequence shown here is derived from an EMBL/GenBank/DDBJ whole genome shotgun (WGS) entry which is preliminary data.</text>
</comment>